<feature type="region of interest" description="Disordered" evidence="1">
    <location>
        <begin position="1"/>
        <end position="28"/>
    </location>
</feature>
<keyword evidence="3" id="KW-1185">Reference proteome</keyword>
<proteinExistence type="predicted"/>
<sequence>MSDTSVISSKQPATSSAGELKAKRPRKNLSLEKKLEIVKCHEAVAPIHCFLHHQTSNRCERSR</sequence>
<accession>A0A5B7IKZ3</accession>
<feature type="compositionally biased region" description="Polar residues" evidence="1">
    <location>
        <begin position="1"/>
        <end position="17"/>
    </location>
</feature>
<protein>
    <submittedName>
        <fullName evidence="2">Uncharacterized protein</fullName>
    </submittedName>
</protein>
<evidence type="ECO:0000313" key="2">
    <source>
        <dbReference type="EMBL" id="MPC83043.1"/>
    </source>
</evidence>
<comment type="caution">
    <text evidence="2">The sequence shown here is derived from an EMBL/GenBank/DDBJ whole genome shotgun (WGS) entry which is preliminary data.</text>
</comment>
<evidence type="ECO:0000313" key="3">
    <source>
        <dbReference type="Proteomes" id="UP000324222"/>
    </source>
</evidence>
<dbReference type="EMBL" id="VSRR010061353">
    <property type="protein sequence ID" value="MPC83043.1"/>
    <property type="molecule type" value="Genomic_DNA"/>
</dbReference>
<dbReference type="Proteomes" id="UP000324222">
    <property type="component" value="Unassembled WGS sequence"/>
</dbReference>
<organism evidence="2 3">
    <name type="scientific">Portunus trituberculatus</name>
    <name type="common">Swimming crab</name>
    <name type="synonym">Neptunus trituberculatus</name>
    <dbReference type="NCBI Taxonomy" id="210409"/>
    <lineage>
        <taxon>Eukaryota</taxon>
        <taxon>Metazoa</taxon>
        <taxon>Ecdysozoa</taxon>
        <taxon>Arthropoda</taxon>
        <taxon>Crustacea</taxon>
        <taxon>Multicrustacea</taxon>
        <taxon>Malacostraca</taxon>
        <taxon>Eumalacostraca</taxon>
        <taxon>Eucarida</taxon>
        <taxon>Decapoda</taxon>
        <taxon>Pleocyemata</taxon>
        <taxon>Brachyura</taxon>
        <taxon>Eubrachyura</taxon>
        <taxon>Portunoidea</taxon>
        <taxon>Portunidae</taxon>
        <taxon>Portuninae</taxon>
        <taxon>Portunus</taxon>
    </lineage>
</organism>
<gene>
    <name evidence="2" type="ORF">E2C01_077733</name>
</gene>
<reference evidence="2 3" key="1">
    <citation type="submission" date="2019-05" db="EMBL/GenBank/DDBJ databases">
        <title>Another draft genome of Portunus trituberculatus and its Hox gene families provides insights of decapod evolution.</title>
        <authorList>
            <person name="Jeong J.-H."/>
            <person name="Song I."/>
            <person name="Kim S."/>
            <person name="Choi T."/>
            <person name="Kim D."/>
            <person name="Ryu S."/>
            <person name="Kim W."/>
        </authorList>
    </citation>
    <scope>NUCLEOTIDE SEQUENCE [LARGE SCALE GENOMIC DNA]</scope>
    <source>
        <tissue evidence="2">Muscle</tissue>
    </source>
</reference>
<name>A0A5B7IKZ3_PORTR</name>
<evidence type="ECO:0000256" key="1">
    <source>
        <dbReference type="SAM" id="MobiDB-lite"/>
    </source>
</evidence>
<dbReference type="AlphaFoldDB" id="A0A5B7IKZ3"/>